<evidence type="ECO:0000259" key="1">
    <source>
        <dbReference type="Pfam" id="PF13577"/>
    </source>
</evidence>
<feature type="domain" description="SnoaL-like" evidence="1">
    <location>
        <begin position="8"/>
        <end position="146"/>
    </location>
</feature>
<proteinExistence type="predicted"/>
<sequence length="165" mass="18447">MQSDPRLQEALDYVGIIRVISLYSLGQDGHQRDNAILEHWDRVFAPDATTDYSAAGAPVCSYRELAVWMRGANGRPGRMSRYVGWQHMLSIPVVTVDGDRAHARTDFAAVHQLRTDGPGGARSESHGAFHDDLARGKAGWRITHRRLEVYFGNELHTVNPMLPAR</sequence>
<dbReference type="Proteomes" id="UP000642070">
    <property type="component" value="Unassembled WGS sequence"/>
</dbReference>
<dbReference type="InterPro" id="IPR037401">
    <property type="entry name" value="SnoaL-like"/>
</dbReference>
<evidence type="ECO:0000313" key="3">
    <source>
        <dbReference type="Proteomes" id="UP000642070"/>
    </source>
</evidence>
<dbReference type="Pfam" id="PF13577">
    <property type="entry name" value="SnoaL_4"/>
    <property type="match status" value="1"/>
</dbReference>
<accession>A0A917X383</accession>
<dbReference type="Gene3D" id="3.10.450.50">
    <property type="match status" value="1"/>
</dbReference>
<evidence type="ECO:0000313" key="2">
    <source>
        <dbReference type="EMBL" id="GGM64705.1"/>
    </source>
</evidence>
<dbReference type="AlphaFoldDB" id="A0A917X383"/>
<name>A0A917X383_9ACTN</name>
<dbReference type="RefSeq" id="WP_190255049.1">
    <property type="nucleotide sequence ID" value="NZ_BMPI01000050.1"/>
</dbReference>
<dbReference type="EMBL" id="BMPI01000050">
    <property type="protein sequence ID" value="GGM64705.1"/>
    <property type="molecule type" value="Genomic_DNA"/>
</dbReference>
<dbReference type="InterPro" id="IPR032710">
    <property type="entry name" value="NTF2-like_dom_sf"/>
</dbReference>
<comment type="caution">
    <text evidence="2">The sequence shown here is derived from an EMBL/GenBank/DDBJ whole genome shotgun (WGS) entry which is preliminary data.</text>
</comment>
<gene>
    <name evidence="2" type="ORF">GCM10007977_077710</name>
</gene>
<protein>
    <recommendedName>
        <fullName evidence="1">SnoaL-like domain-containing protein</fullName>
    </recommendedName>
</protein>
<dbReference type="SUPFAM" id="SSF54427">
    <property type="entry name" value="NTF2-like"/>
    <property type="match status" value="1"/>
</dbReference>
<reference evidence="2" key="1">
    <citation type="journal article" date="2014" name="Int. J. Syst. Evol. Microbiol.">
        <title>Complete genome sequence of Corynebacterium casei LMG S-19264T (=DSM 44701T), isolated from a smear-ripened cheese.</title>
        <authorList>
            <consortium name="US DOE Joint Genome Institute (JGI-PGF)"/>
            <person name="Walter F."/>
            <person name="Albersmeier A."/>
            <person name="Kalinowski J."/>
            <person name="Ruckert C."/>
        </authorList>
    </citation>
    <scope>NUCLEOTIDE SEQUENCE</scope>
    <source>
        <strain evidence="2">JCM 19831</strain>
    </source>
</reference>
<reference evidence="2" key="2">
    <citation type="submission" date="2020-09" db="EMBL/GenBank/DDBJ databases">
        <authorList>
            <person name="Sun Q."/>
            <person name="Ohkuma M."/>
        </authorList>
    </citation>
    <scope>NUCLEOTIDE SEQUENCE</scope>
    <source>
        <strain evidence="2">JCM 19831</strain>
    </source>
</reference>
<keyword evidence="3" id="KW-1185">Reference proteome</keyword>
<organism evidence="2 3">
    <name type="scientific">Dactylosporangium sucinum</name>
    <dbReference type="NCBI Taxonomy" id="1424081"/>
    <lineage>
        <taxon>Bacteria</taxon>
        <taxon>Bacillati</taxon>
        <taxon>Actinomycetota</taxon>
        <taxon>Actinomycetes</taxon>
        <taxon>Micromonosporales</taxon>
        <taxon>Micromonosporaceae</taxon>
        <taxon>Dactylosporangium</taxon>
    </lineage>
</organism>